<feature type="domain" description="HTH tetR-type" evidence="5">
    <location>
        <begin position="3"/>
        <end position="63"/>
    </location>
</feature>
<dbReference type="SUPFAM" id="SSF48498">
    <property type="entry name" value="Tetracyclin repressor-like, C-terminal domain"/>
    <property type="match status" value="1"/>
</dbReference>
<evidence type="ECO:0000256" key="3">
    <source>
        <dbReference type="ARBA" id="ARBA00023163"/>
    </source>
</evidence>
<dbReference type="SUPFAM" id="SSF46689">
    <property type="entry name" value="Homeodomain-like"/>
    <property type="match status" value="1"/>
</dbReference>
<dbReference type="RefSeq" id="WP_189332868.1">
    <property type="nucleotide sequence ID" value="NZ_AP023356.1"/>
</dbReference>
<dbReference type="PANTHER" id="PTHR47506:SF6">
    <property type="entry name" value="HTH-TYPE TRANSCRIPTIONAL REPRESSOR NEMR"/>
    <property type="match status" value="1"/>
</dbReference>
<evidence type="ECO:0000313" key="7">
    <source>
        <dbReference type="Proteomes" id="UP000676967"/>
    </source>
</evidence>
<dbReference type="Gene3D" id="1.10.357.10">
    <property type="entry name" value="Tetracycline Repressor, domain 2"/>
    <property type="match status" value="1"/>
</dbReference>
<evidence type="ECO:0000256" key="1">
    <source>
        <dbReference type="ARBA" id="ARBA00023015"/>
    </source>
</evidence>
<proteinExistence type="predicted"/>
<dbReference type="InterPro" id="IPR009057">
    <property type="entry name" value="Homeodomain-like_sf"/>
</dbReference>
<dbReference type="Pfam" id="PF16925">
    <property type="entry name" value="TetR_C_13"/>
    <property type="match status" value="1"/>
</dbReference>
<sequence>MARDTRERIVAVARDLVHGASLAEVSTEDVCKAAGVHKGSLYHFFPSKEALGGAVLEHNWDMMHAVLEEAFAADVPPLERIDRFVDSFARMLSAMRERFGATPGCPLGGLASEVAGHGEEGRVRAGRVLSGWMGYFAAAVSEARGRGDVPADTDPRAAATRILALTQGLTMLAKAQDDPGLVLLAKADIRLLLRAPR</sequence>
<keyword evidence="2 4" id="KW-0238">DNA-binding</keyword>
<evidence type="ECO:0000256" key="4">
    <source>
        <dbReference type="PROSITE-ProRule" id="PRU00335"/>
    </source>
</evidence>
<protein>
    <submittedName>
        <fullName evidence="6">TetR family transcriptional regulator</fullName>
    </submittedName>
</protein>
<keyword evidence="1" id="KW-0805">Transcription regulation</keyword>
<dbReference type="InterPro" id="IPR036271">
    <property type="entry name" value="Tet_transcr_reg_TetR-rel_C_sf"/>
</dbReference>
<name>A0ABN6CPF4_9ACTN</name>
<gene>
    <name evidence="6" type="ORF">Aiant_66710</name>
</gene>
<keyword evidence="7" id="KW-1185">Reference proteome</keyword>
<dbReference type="PANTHER" id="PTHR47506">
    <property type="entry name" value="TRANSCRIPTIONAL REGULATORY PROTEIN"/>
    <property type="match status" value="1"/>
</dbReference>
<organism evidence="6 7">
    <name type="scientific">Actinoplanes ianthinogenes</name>
    <dbReference type="NCBI Taxonomy" id="122358"/>
    <lineage>
        <taxon>Bacteria</taxon>
        <taxon>Bacillati</taxon>
        <taxon>Actinomycetota</taxon>
        <taxon>Actinomycetes</taxon>
        <taxon>Micromonosporales</taxon>
        <taxon>Micromonosporaceae</taxon>
        <taxon>Actinoplanes</taxon>
    </lineage>
</organism>
<accession>A0ABN6CPF4</accession>
<dbReference type="InterPro" id="IPR001647">
    <property type="entry name" value="HTH_TetR"/>
</dbReference>
<keyword evidence="3" id="KW-0804">Transcription</keyword>
<dbReference type="PROSITE" id="PS50977">
    <property type="entry name" value="HTH_TETR_2"/>
    <property type="match status" value="1"/>
</dbReference>
<evidence type="ECO:0000259" key="5">
    <source>
        <dbReference type="PROSITE" id="PS50977"/>
    </source>
</evidence>
<feature type="DNA-binding region" description="H-T-H motif" evidence="4">
    <location>
        <begin position="26"/>
        <end position="45"/>
    </location>
</feature>
<dbReference type="Proteomes" id="UP000676967">
    <property type="component" value="Chromosome"/>
</dbReference>
<dbReference type="EMBL" id="AP023356">
    <property type="protein sequence ID" value="BCJ46014.1"/>
    <property type="molecule type" value="Genomic_DNA"/>
</dbReference>
<dbReference type="PROSITE" id="PS01081">
    <property type="entry name" value="HTH_TETR_1"/>
    <property type="match status" value="1"/>
</dbReference>
<dbReference type="InterPro" id="IPR011075">
    <property type="entry name" value="TetR_C"/>
</dbReference>
<evidence type="ECO:0000256" key="2">
    <source>
        <dbReference type="ARBA" id="ARBA00023125"/>
    </source>
</evidence>
<dbReference type="Pfam" id="PF00440">
    <property type="entry name" value="TetR_N"/>
    <property type="match status" value="1"/>
</dbReference>
<evidence type="ECO:0000313" key="6">
    <source>
        <dbReference type="EMBL" id="BCJ46014.1"/>
    </source>
</evidence>
<reference evidence="6 7" key="1">
    <citation type="submission" date="2020-08" db="EMBL/GenBank/DDBJ databases">
        <title>Whole genome shotgun sequence of Actinoplanes ianthinogenes NBRC 13996.</title>
        <authorList>
            <person name="Komaki H."/>
            <person name="Tamura T."/>
        </authorList>
    </citation>
    <scope>NUCLEOTIDE SEQUENCE [LARGE SCALE GENOMIC DNA]</scope>
    <source>
        <strain evidence="6 7">NBRC 13996</strain>
    </source>
</reference>
<dbReference type="InterPro" id="IPR023772">
    <property type="entry name" value="DNA-bd_HTH_TetR-type_CS"/>
</dbReference>